<evidence type="ECO:0000313" key="3">
    <source>
        <dbReference type="EMBL" id="MQN09098.1"/>
    </source>
</evidence>
<protein>
    <submittedName>
        <fullName evidence="3">Acetylxylan esterase</fullName>
    </submittedName>
</protein>
<dbReference type="AlphaFoldDB" id="A0A5P0W5G2"/>
<dbReference type="GO" id="GO:0005976">
    <property type="term" value="P:polysaccharide metabolic process"/>
    <property type="evidence" value="ECO:0007669"/>
    <property type="project" value="TreeGrafter"/>
</dbReference>
<evidence type="ECO:0000256" key="1">
    <source>
        <dbReference type="PIRSR" id="PIRSR639069-1"/>
    </source>
</evidence>
<dbReference type="EMBL" id="VZBT01000011">
    <property type="protein sequence ID" value="MQO02699.1"/>
    <property type="molecule type" value="Genomic_DNA"/>
</dbReference>
<evidence type="ECO:0000313" key="6">
    <source>
        <dbReference type="Proteomes" id="UP000406735"/>
    </source>
</evidence>
<accession>A0A5P0W5G2</accession>
<evidence type="ECO:0000313" key="5">
    <source>
        <dbReference type="Proteomes" id="UP000390763"/>
    </source>
</evidence>
<dbReference type="Proteomes" id="UP000406735">
    <property type="component" value="Unassembled WGS sequence"/>
</dbReference>
<dbReference type="Pfam" id="PF05448">
    <property type="entry name" value="AXE1"/>
    <property type="match status" value="1"/>
</dbReference>
<comment type="caution">
    <text evidence="3">The sequence shown here is derived from an EMBL/GenBank/DDBJ whole genome shotgun (WGS) entry which is preliminary data.</text>
</comment>
<name>A0A5P0W5G2_9BACT</name>
<dbReference type="SUPFAM" id="SSF53474">
    <property type="entry name" value="alpha/beta-Hydrolases"/>
    <property type="match status" value="1"/>
</dbReference>
<organism evidence="3 6">
    <name type="scientific">Segatella copri</name>
    <dbReference type="NCBI Taxonomy" id="165179"/>
    <lineage>
        <taxon>Bacteria</taxon>
        <taxon>Pseudomonadati</taxon>
        <taxon>Bacteroidota</taxon>
        <taxon>Bacteroidia</taxon>
        <taxon>Bacteroidales</taxon>
        <taxon>Prevotellaceae</taxon>
        <taxon>Segatella</taxon>
    </lineage>
</organism>
<sequence length="446" mass="50232">MNHRIANVFRLIIIGVLMSVLGTSSLSAQIRGNNIVVTVTPDHQDWNYRVGEKANFMVNVRKSGTLLNQVKVDYEAGPAMFPEVKKSTTLKDGTMKWCGSLNRPGFYRLKVIAHVDGKDYEGLCTAGFSPEKIQPFAQEPKDFDAFWKKALDEARQNDLNPTKVLLPERCTKDKNVYEISYNNNLWGSKMYGILSVPVKEGKYPALLRVPGAGVRPYAGDTYTAPAECIVLEIGIHGVPVTMQQKIYDDLANGELNGYWDTNLENPYRNAYRRVVTGAVRGVDYIASLPEWNGKTIGVTGSSQGGFLSIAVAALDKRITFLAPVHDAMCDYEAEIHGVAGGWPHYFYKEDKAQGAAWKEQKLTDLEKARLEGARYYDGVNFARRITVPGWYSFGYNDEVVPPTSSYGLYNSVKAPKTLSLYQMTGHYWYQEQWDEWQAWIIQQLKK</sequence>
<reference evidence="5 6" key="1">
    <citation type="submission" date="2019-09" db="EMBL/GenBank/DDBJ databases">
        <title>Distinct polysaccharide growth profiles of human intestinal Prevotella copri isolates.</title>
        <authorList>
            <person name="Fehlner-Peach H."/>
            <person name="Magnabosco C."/>
            <person name="Raghavan V."/>
            <person name="Scher J.U."/>
            <person name="Tett A."/>
            <person name="Cox L.M."/>
            <person name="Gottsegen C."/>
            <person name="Watters A."/>
            <person name="Wiltshire- Gordon J.D."/>
            <person name="Segata N."/>
            <person name="Bonneau R."/>
            <person name="Littman D.R."/>
        </authorList>
    </citation>
    <scope>NUCLEOTIDE SEQUENCE [LARGE SCALE GENOMIC DNA]</scope>
    <source>
        <strain evidence="4">IAK279</strain>
        <strain evidence="5">iAK279</strain>
        <strain evidence="3">IK21513</strain>
        <strain evidence="6">iK21513</strain>
    </source>
</reference>
<dbReference type="GO" id="GO:0052689">
    <property type="term" value="F:carboxylic ester hydrolase activity"/>
    <property type="evidence" value="ECO:0007669"/>
    <property type="project" value="TreeGrafter"/>
</dbReference>
<feature type="active site" description="Charge relay system" evidence="1">
    <location>
        <position position="397"/>
    </location>
</feature>
<feature type="active site" description="Nucleophile" evidence="1">
    <location>
        <position position="302"/>
    </location>
</feature>
<dbReference type="PANTHER" id="PTHR40111">
    <property type="entry name" value="CEPHALOSPORIN-C DEACETYLASE"/>
    <property type="match status" value="1"/>
</dbReference>
<dbReference type="InterPro" id="IPR008391">
    <property type="entry name" value="AXE1_dom"/>
</dbReference>
<dbReference type="EMBL" id="VZCY01000030">
    <property type="protein sequence ID" value="MQN09098.1"/>
    <property type="molecule type" value="Genomic_DNA"/>
</dbReference>
<dbReference type="InterPro" id="IPR029058">
    <property type="entry name" value="AB_hydrolase_fold"/>
</dbReference>
<evidence type="ECO:0000259" key="2">
    <source>
        <dbReference type="Pfam" id="PF05448"/>
    </source>
</evidence>
<dbReference type="Proteomes" id="UP000390763">
    <property type="component" value="Unassembled WGS sequence"/>
</dbReference>
<dbReference type="PANTHER" id="PTHR40111:SF1">
    <property type="entry name" value="CEPHALOSPORIN-C DEACETYLASE"/>
    <property type="match status" value="1"/>
</dbReference>
<feature type="active site" description="Charge relay system" evidence="1">
    <location>
        <position position="426"/>
    </location>
</feature>
<feature type="domain" description="Acetyl xylan esterase" evidence="2">
    <location>
        <begin position="134"/>
        <end position="430"/>
    </location>
</feature>
<proteinExistence type="predicted"/>
<gene>
    <name evidence="4" type="ORF">F7D62_00915</name>
    <name evidence="3" type="ORF">F7D97_03920</name>
</gene>
<dbReference type="Gene3D" id="3.40.50.1820">
    <property type="entry name" value="alpha/beta hydrolase"/>
    <property type="match status" value="1"/>
</dbReference>
<dbReference type="InterPro" id="IPR039069">
    <property type="entry name" value="CE7"/>
</dbReference>
<evidence type="ECO:0000313" key="4">
    <source>
        <dbReference type="EMBL" id="MQO02699.1"/>
    </source>
</evidence>